<comment type="similarity">
    <text evidence="3">Belongs to the bacterial sugar transferase family.</text>
</comment>
<dbReference type="InterPro" id="IPR017472">
    <property type="entry name" value="Undecaprenyl-P_galact_Ptfrase"/>
</dbReference>
<sequence>MRDNHFTFKSLITKLLLACSDLICFNAALFIAMMLINLTSPSLLSDMSDRELNLKIATHICLSVICVGWFWVRLRHYTYRKPFWFELKEIFRTILIFSVIELSITALSQWQMSRFVWLLTWLITLVIIPVCRSVFKRVLNNYGLWKKQTIIIGSSKNAQEAWEALQSEEVMGFDVIAFYDVDGTCPQDVMSGVPVLRDEQDVWKLTNADTQFIVAVEFEQSQYRDMWLKSLAMHNCRSVSVIPTLRGVPLYGTDMAYIFSHEVMILRVQNNLAKRTSRFLKRVFDIVGALSIIVMLLPALLVLGFLVGRDGGPPIYGHERVGMNGRKFKCLKFRSMVINSKEVLEEVLRTDPVARAEWDKDFKLKNDPRITKVGHFIRKTSLDELPQLWNVVRGDMSLVGPRPVIEDELARYAGDVDYYLMAKPGMTGLWQVSGRNDVDYETRVYFDSWYVKNWSLWNDIAILFKTVGVVLKRDGAY</sequence>
<comment type="subcellular location">
    <subcellularLocation>
        <location evidence="2">Cell membrane</location>
    </subcellularLocation>
    <subcellularLocation>
        <location evidence="1">Membrane</location>
        <topology evidence="1">Multi-pass membrane protein</topology>
    </subcellularLocation>
</comment>
<feature type="domain" description="Bacterial sugar transferase" evidence="10">
    <location>
        <begin position="281"/>
        <end position="472"/>
    </location>
</feature>
<evidence type="ECO:0000313" key="11">
    <source>
        <dbReference type="EMBL" id="KTS96139.1"/>
    </source>
</evidence>
<name>A0AB34VDK7_9GAMM</name>
<dbReference type="EMBL" id="LDSI01000020">
    <property type="protein sequence ID" value="KTS96139.1"/>
    <property type="molecule type" value="Genomic_DNA"/>
</dbReference>
<dbReference type="Gene3D" id="3.40.50.720">
    <property type="entry name" value="NAD(P)-binding Rossmann-like Domain"/>
    <property type="match status" value="1"/>
</dbReference>
<keyword evidence="7 9" id="KW-1133">Transmembrane helix</keyword>
<dbReference type="RefSeq" id="WP_039338133.1">
    <property type="nucleotide sequence ID" value="NZ_CP046585.1"/>
</dbReference>
<dbReference type="GO" id="GO:0005886">
    <property type="term" value="C:plasma membrane"/>
    <property type="evidence" value="ECO:0007669"/>
    <property type="project" value="UniProtKB-SubCell"/>
</dbReference>
<evidence type="ECO:0000256" key="4">
    <source>
        <dbReference type="ARBA" id="ARBA00022475"/>
    </source>
</evidence>
<dbReference type="NCBIfam" id="TIGR03025">
    <property type="entry name" value="EPS_sugtrans"/>
    <property type="match status" value="1"/>
</dbReference>
<feature type="transmembrane region" description="Helical" evidence="9">
    <location>
        <begin position="93"/>
        <end position="110"/>
    </location>
</feature>
<comment type="caution">
    <text evidence="11">The sequence shown here is derived from an EMBL/GenBank/DDBJ whole genome shotgun (WGS) entry which is preliminary data.</text>
</comment>
<dbReference type="Pfam" id="PF02397">
    <property type="entry name" value="Bac_transf"/>
    <property type="match status" value="1"/>
</dbReference>
<dbReference type="InterPro" id="IPR017475">
    <property type="entry name" value="EPS_sugar_tfrase"/>
</dbReference>
<accession>A0AB34VDK7</accession>
<gene>
    <name evidence="11" type="ORF">RSA13_14935</name>
</gene>
<dbReference type="InterPro" id="IPR003362">
    <property type="entry name" value="Bact_transf"/>
</dbReference>
<evidence type="ECO:0000259" key="10">
    <source>
        <dbReference type="Pfam" id="PF02397"/>
    </source>
</evidence>
<feature type="transmembrane region" description="Helical" evidence="9">
    <location>
        <begin position="56"/>
        <end position="72"/>
    </location>
</feature>
<dbReference type="GO" id="GO:0016780">
    <property type="term" value="F:phosphotransferase activity, for other substituted phosphate groups"/>
    <property type="evidence" value="ECO:0007669"/>
    <property type="project" value="TreeGrafter"/>
</dbReference>
<evidence type="ECO:0000256" key="9">
    <source>
        <dbReference type="SAM" id="Phobius"/>
    </source>
</evidence>
<keyword evidence="5" id="KW-0808">Transferase</keyword>
<evidence type="ECO:0000256" key="8">
    <source>
        <dbReference type="ARBA" id="ARBA00023136"/>
    </source>
</evidence>
<dbReference type="AlphaFoldDB" id="A0AB34VDK7"/>
<dbReference type="PANTHER" id="PTHR30576:SF4">
    <property type="entry name" value="UNDECAPRENYL-PHOSPHATE GALACTOSE PHOSPHOTRANSFERASE"/>
    <property type="match status" value="1"/>
</dbReference>
<dbReference type="GO" id="GO:0000271">
    <property type="term" value="P:polysaccharide biosynthetic process"/>
    <property type="evidence" value="ECO:0007669"/>
    <property type="project" value="InterPro"/>
</dbReference>
<proteinExistence type="inferred from homology"/>
<feature type="transmembrane region" description="Helical" evidence="9">
    <location>
        <begin position="283"/>
        <end position="307"/>
    </location>
</feature>
<evidence type="ECO:0000313" key="12">
    <source>
        <dbReference type="Proteomes" id="UP000072520"/>
    </source>
</evidence>
<evidence type="ECO:0000256" key="2">
    <source>
        <dbReference type="ARBA" id="ARBA00004236"/>
    </source>
</evidence>
<evidence type="ECO:0000256" key="1">
    <source>
        <dbReference type="ARBA" id="ARBA00004141"/>
    </source>
</evidence>
<evidence type="ECO:0000256" key="7">
    <source>
        <dbReference type="ARBA" id="ARBA00022989"/>
    </source>
</evidence>
<evidence type="ECO:0000256" key="5">
    <source>
        <dbReference type="ARBA" id="ARBA00022679"/>
    </source>
</evidence>
<evidence type="ECO:0000256" key="3">
    <source>
        <dbReference type="ARBA" id="ARBA00006464"/>
    </source>
</evidence>
<keyword evidence="6 9" id="KW-0812">Transmembrane</keyword>
<organism evidence="11 12">
    <name type="scientific">Pantoea stewartii</name>
    <dbReference type="NCBI Taxonomy" id="66269"/>
    <lineage>
        <taxon>Bacteria</taxon>
        <taxon>Pseudomonadati</taxon>
        <taxon>Pseudomonadota</taxon>
        <taxon>Gammaproteobacteria</taxon>
        <taxon>Enterobacterales</taxon>
        <taxon>Erwiniaceae</taxon>
        <taxon>Pantoea</taxon>
    </lineage>
</organism>
<keyword evidence="4" id="KW-1003">Cell membrane</keyword>
<feature type="transmembrane region" description="Helical" evidence="9">
    <location>
        <begin position="116"/>
        <end position="135"/>
    </location>
</feature>
<reference evidence="11 12" key="1">
    <citation type="journal article" date="2016" name="Front. Microbiol.">
        <title>Genomic Resource of Rice Seed Associated Bacteria.</title>
        <authorList>
            <person name="Midha S."/>
            <person name="Bansal K."/>
            <person name="Sharma S."/>
            <person name="Kumar N."/>
            <person name="Patil P.P."/>
            <person name="Chaudhry V."/>
            <person name="Patil P.B."/>
        </authorList>
    </citation>
    <scope>NUCLEOTIDE SEQUENCE [LARGE SCALE GENOMIC DNA]</scope>
    <source>
        <strain evidence="11 12">RSA13</strain>
    </source>
</reference>
<dbReference type="Pfam" id="PF13727">
    <property type="entry name" value="CoA_binding_3"/>
    <property type="match status" value="1"/>
</dbReference>
<evidence type="ECO:0000256" key="6">
    <source>
        <dbReference type="ARBA" id="ARBA00022692"/>
    </source>
</evidence>
<keyword evidence="8 9" id="KW-0472">Membrane</keyword>
<protein>
    <submittedName>
        <fullName evidence="11">UDP-phosphate galactose phosphotransferase</fullName>
    </submittedName>
</protein>
<dbReference type="PANTHER" id="PTHR30576">
    <property type="entry name" value="COLANIC BIOSYNTHESIS UDP-GLUCOSE LIPID CARRIER TRANSFERASE"/>
    <property type="match status" value="1"/>
</dbReference>
<feature type="transmembrane region" description="Helical" evidence="9">
    <location>
        <begin position="12"/>
        <end position="36"/>
    </location>
</feature>
<dbReference type="Proteomes" id="UP000072520">
    <property type="component" value="Unassembled WGS sequence"/>
</dbReference>
<dbReference type="NCBIfam" id="TIGR03022">
    <property type="entry name" value="WbaP_sugtrans"/>
    <property type="match status" value="1"/>
</dbReference>